<proteinExistence type="predicted"/>
<evidence type="ECO:0008006" key="2">
    <source>
        <dbReference type="Google" id="ProtNLM"/>
    </source>
</evidence>
<dbReference type="InterPro" id="IPR023214">
    <property type="entry name" value="HAD_sf"/>
</dbReference>
<feature type="non-terminal residue" evidence="1">
    <location>
        <position position="1"/>
    </location>
</feature>
<dbReference type="EMBL" id="UOFA01000255">
    <property type="protein sequence ID" value="VAW46047.1"/>
    <property type="molecule type" value="Genomic_DNA"/>
</dbReference>
<dbReference type="InterPro" id="IPR036412">
    <property type="entry name" value="HAD-like_sf"/>
</dbReference>
<dbReference type="AlphaFoldDB" id="A0A3B0W5P0"/>
<dbReference type="SUPFAM" id="SSF56784">
    <property type="entry name" value="HAD-like"/>
    <property type="match status" value="1"/>
</dbReference>
<dbReference type="Gene3D" id="3.40.50.1000">
    <property type="entry name" value="HAD superfamily/HAD-like"/>
    <property type="match status" value="1"/>
</dbReference>
<accession>A0A3B0W5P0</accession>
<gene>
    <name evidence="1" type="ORF">MNBD_GAMMA02-213</name>
</gene>
<sequence length="69" mass="7441">DDIIDLPIMHRCSLSVAVADAHDEVKAQATLILDKCGGMGAGRDVCDLIMLAQGLTHDFTADDNHQNHQ</sequence>
<protein>
    <recommendedName>
        <fullName evidence="2">3-deoxy-D-manno-octulosonate 8-phosphate phosphatase</fullName>
    </recommendedName>
</protein>
<organism evidence="1">
    <name type="scientific">hydrothermal vent metagenome</name>
    <dbReference type="NCBI Taxonomy" id="652676"/>
    <lineage>
        <taxon>unclassified sequences</taxon>
        <taxon>metagenomes</taxon>
        <taxon>ecological metagenomes</taxon>
    </lineage>
</organism>
<evidence type="ECO:0000313" key="1">
    <source>
        <dbReference type="EMBL" id="VAW46047.1"/>
    </source>
</evidence>
<reference evidence="1" key="1">
    <citation type="submission" date="2018-06" db="EMBL/GenBank/DDBJ databases">
        <authorList>
            <person name="Zhirakovskaya E."/>
        </authorList>
    </citation>
    <scope>NUCLEOTIDE SEQUENCE</scope>
</reference>
<name>A0A3B0W5P0_9ZZZZ</name>